<dbReference type="PANTHER" id="PTHR11760">
    <property type="entry name" value="30S/40S RIBOSOMAL PROTEIN S3"/>
    <property type="match status" value="1"/>
</dbReference>
<protein>
    <recommendedName>
        <fullName evidence="6">Small ribosomal subunit protein uS3</fullName>
    </recommendedName>
</protein>
<dbReference type="GO" id="GO:0005840">
    <property type="term" value="C:ribosome"/>
    <property type="evidence" value="ECO:0007669"/>
    <property type="project" value="UniProtKB-KW"/>
</dbReference>
<dbReference type="Proteomes" id="UP000070633">
    <property type="component" value="Unassembled WGS sequence"/>
</dbReference>
<feature type="domain" description="KH type-2" evidence="8">
    <location>
        <begin position="17"/>
        <end position="86"/>
    </location>
</feature>
<organism evidence="9 10">
    <name type="scientific">candidate division MSBL1 archaeon SCGC-AAA382M17</name>
    <dbReference type="NCBI Taxonomy" id="1698284"/>
    <lineage>
        <taxon>Archaea</taxon>
        <taxon>Methanobacteriati</taxon>
        <taxon>Methanobacteriota</taxon>
        <taxon>candidate division MSBL1</taxon>
    </lineage>
</organism>
<evidence type="ECO:0000313" key="10">
    <source>
        <dbReference type="Proteomes" id="UP000070633"/>
    </source>
</evidence>
<dbReference type="InterPro" id="IPR027488">
    <property type="entry name" value="Ribosomal_uS3_arc"/>
</dbReference>
<reference evidence="9 10" key="1">
    <citation type="journal article" date="2016" name="Sci. Rep.">
        <title>Metabolic traits of an uncultured archaeal lineage -MSBL1- from brine pools of the Red Sea.</title>
        <authorList>
            <person name="Mwirichia R."/>
            <person name="Alam I."/>
            <person name="Rashid M."/>
            <person name="Vinu M."/>
            <person name="Ba-Alawi W."/>
            <person name="Anthony Kamau A."/>
            <person name="Kamanda Ngugi D."/>
            <person name="Goker M."/>
            <person name="Klenk H.P."/>
            <person name="Bajic V."/>
            <person name="Stingl U."/>
        </authorList>
    </citation>
    <scope>NUCLEOTIDE SEQUENCE [LARGE SCALE GENOMIC DNA]</scope>
    <source>
        <strain evidence="9">SCGC-AAA382M17</strain>
    </source>
</reference>
<dbReference type="SMART" id="SM00322">
    <property type="entry name" value="KH"/>
    <property type="match status" value="1"/>
</dbReference>
<dbReference type="CDD" id="cd02411">
    <property type="entry name" value="KH-II_30S_S3_arch"/>
    <property type="match status" value="1"/>
</dbReference>
<dbReference type="NCBIfam" id="NF003219">
    <property type="entry name" value="PRK04191.1"/>
    <property type="match status" value="1"/>
</dbReference>
<dbReference type="HAMAP" id="MF_01309_A">
    <property type="entry name" value="Ribosomal_uS3_A"/>
    <property type="match status" value="1"/>
</dbReference>
<evidence type="ECO:0000256" key="2">
    <source>
        <dbReference type="ARBA" id="ARBA00022730"/>
    </source>
</evidence>
<feature type="compositionally biased region" description="Basic and acidic residues" evidence="7">
    <location>
        <begin position="207"/>
        <end position="221"/>
    </location>
</feature>
<keyword evidence="4 6" id="KW-0689">Ribosomal protein</keyword>
<comment type="caution">
    <text evidence="9">The sequence shown here is derived from an EMBL/GenBank/DDBJ whole genome shotgun (WGS) entry which is preliminary data.</text>
</comment>
<dbReference type="EMBL" id="LHYI01000016">
    <property type="protein sequence ID" value="KXB08488.1"/>
    <property type="molecule type" value="Genomic_DNA"/>
</dbReference>
<feature type="compositionally biased region" description="Acidic residues" evidence="7">
    <location>
        <begin position="192"/>
        <end position="206"/>
    </location>
</feature>
<dbReference type="PROSITE" id="PS50084">
    <property type="entry name" value="KH_TYPE_1"/>
    <property type="match status" value="1"/>
</dbReference>
<dbReference type="SUPFAM" id="SSF54821">
    <property type="entry name" value="Ribosomal protein S3 C-terminal domain"/>
    <property type="match status" value="1"/>
</dbReference>
<comment type="similarity">
    <text evidence="1 6">Belongs to the universal ribosomal protein uS3 family.</text>
</comment>
<dbReference type="Gene3D" id="3.30.1140.32">
    <property type="entry name" value="Ribosomal protein S3, C-terminal domain"/>
    <property type="match status" value="1"/>
</dbReference>
<feature type="region of interest" description="Disordered" evidence="7">
    <location>
        <begin position="191"/>
        <end position="228"/>
    </location>
</feature>
<keyword evidence="5 6" id="KW-0687">Ribonucleoprotein</keyword>
<evidence type="ECO:0000256" key="5">
    <source>
        <dbReference type="ARBA" id="ARBA00023274"/>
    </source>
</evidence>
<evidence type="ECO:0000313" key="9">
    <source>
        <dbReference type="EMBL" id="KXB08488.1"/>
    </source>
</evidence>
<evidence type="ECO:0000256" key="6">
    <source>
        <dbReference type="HAMAP-Rule" id="MF_01309"/>
    </source>
</evidence>
<dbReference type="NCBIfam" id="TIGR01008">
    <property type="entry name" value="uS3_euk_arch"/>
    <property type="match status" value="1"/>
</dbReference>
<proteinExistence type="inferred from homology"/>
<dbReference type="InterPro" id="IPR057258">
    <property type="entry name" value="Ribosomal_uS3"/>
</dbReference>
<keyword evidence="3 6" id="KW-0694">RNA-binding</keyword>
<dbReference type="PANTHER" id="PTHR11760:SF32">
    <property type="entry name" value="SMALL RIBOSOMAL SUBUNIT PROTEIN US3"/>
    <property type="match status" value="1"/>
</dbReference>
<dbReference type="InterPro" id="IPR015946">
    <property type="entry name" value="KH_dom-like_a/b"/>
</dbReference>
<evidence type="ECO:0000256" key="1">
    <source>
        <dbReference type="ARBA" id="ARBA00010761"/>
    </source>
</evidence>
<keyword evidence="2 6" id="KW-0699">rRNA-binding</keyword>
<dbReference type="PROSITE" id="PS50823">
    <property type="entry name" value="KH_TYPE_2"/>
    <property type="match status" value="1"/>
</dbReference>
<name>A0ABR5TJN6_9EURY</name>
<evidence type="ECO:0000256" key="3">
    <source>
        <dbReference type="ARBA" id="ARBA00022884"/>
    </source>
</evidence>
<dbReference type="InterPro" id="IPR009019">
    <property type="entry name" value="KH_sf_prok-type"/>
</dbReference>
<dbReference type="InterPro" id="IPR004044">
    <property type="entry name" value="KH_dom_type_2"/>
</dbReference>
<keyword evidence="10" id="KW-1185">Reference proteome</keyword>
<comment type="function">
    <text evidence="6">Binds the lower part of the 30S subunit head.</text>
</comment>
<dbReference type="SUPFAM" id="SSF54814">
    <property type="entry name" value="Prokaryotic type KH domain (KH-domain type II)"/>
    <property type="match status" value="1"/>
</dbReference>
<dbReference type="Gene3D" id="3.30.300.20">
    <property type="match status" value="1"/>
</dbReference>
<evidence type="ECO:0000256" key="7">
    <source>
        <dbReference type="SAM" id="MobiDB-lite"/>
    </source>
</evidence>
<dbReference type="Pfam" id="PF00189">
    <property type="entry name" value="Ribosomal_S3_C"/>
    <property type="match status" value="1"/>
</dbReference>
<accession>A0ABR5TJN6</accession>
<evidence type="ECO:0000256" key="4">
    <source>
        <dbReference type="ARBA" id="ARBA00022980"/>
    </source>
</evidence>
<dbReference type="InterPro" id="IPR004087">
    <property type="entry name" value="KH_dom"/>
</dbReference>
<dbReference type="Pfam" id="PF07650">
    <property type="entry name" value="KH_2"/>
    <property type="match status" value="1"/>
</dbReference>
<comment type="subunit">
    <text evidence="6">Part of the 30S ribosomal subunit.</text>
</comment>
<dbReference type="InterPro" id="IPR036419">
    <property type="entry name" value="Ribosomal_S3_C_sf"/>
</dbReference>
<sequence>MSIEEVFIEKSLDRARLEEFLKEELEQAGYGGFDIRRTPMGTRVTIHVQRPGVVIGRGGRSIRDLTEKLSQDFDMDDPQVEVSEIEDPEFNASIMANRVAYLLTRGLYFRRVGYNTLRDIMEAGARGAEILISGKLTGDYAREERFYDGYLKKAGDSASKFVSVGQAVAKLPAGTVGVKVRIMPPNVKLPDEIEVDVEEEAEEEISEDKGEEKGEEKKNETDENEEKE</sequence>
<dbReference type="InterPro" id="IPR005703">
    <property type="entry name" value="Ribosomal_uS3_euk/arc"/>
</dbReference>
<evidence type="ECO:0000259" key="8">
    <source>
        <dbReference type="PROSITE" id="PS50823"/>
    </source>
</evidence>
<gene>
    <name evidence="6" type="primary">rps3</name>
    <name evidence="9" type="ORF">AKJ55_00910</name>
</gene>
<dbReference type="InterPro" id="IPR001351">
    <property type="entry name" value="Ribosomal_uS3_C"/>
</dbReference>